<sequence length="104" mass="12288">MKKWQPFASIPEQFQGIRSLVSAQSKIIKPVLEQDQEDRMNYLLKTALHNDQLVYLTYYHDGELRTEMGRIKKVMLYGTTLQFVDTFNEQHERLLTDVVDVQLI</sequence>
<dbReference type="EMBL" id="LILC01000002">
    <property type="protein sequence ID" value="KOO50663.1"/>
    <property type="molecule type" value="Genomic_DNA"/>
</dbReference>
<dbReference type="Pfam" id="PF08863">
    <property type="entry name" value="YolD"/>
    <property type="match status" value="1"/>
</dbReference>
<comment type="caution">
    <text evidence="1">The sequence shown here is derived from an EMBL/GenBank/DDBJ whole genome shotgun (WGS) entry which is preliminary data.</text>
</comment>
<dbReference type="AlphaFoldDB" id="A0A0M0LIX4"/>
<dbReference type="InterPro" id="IPR014962">
    <property type="entry name" value="YolD"/>
</dbReference>
<reference evidence="2" key="1">
    <citation type="submission" date="2015-08" db="EMBL/GenBank/DDBJ databases">
        <title>Fjat-14210 dsm16467.</title>
        <authorList>
            <person name="Liu B."/>
            <person name="Wang J."/>
            <person name="Zhu Y."/>
            <person name="Liu G."/>
            <person name="Chen Q."/>
            <person name="Chen Z."/>
            <person name="Lan J."/>
            <person name="Che J."/>
            <person name="Ge C."/>
            <person name="Shi H."/>
            <person name="Pan Z."/>
            <person name="Liu X."/>
        </authorList>
    </citation>
    <scope>NUCLEOTIDE SEQUENCE [LARGE SCALE GENOMIC DNA]</scope>
    <source>
        <strain evidence="2">DSM 16467</strain>
    </source>
</reference>
<keyword evidence="2" id="KW-1185">Reference proteome</keyword>
<organism evidence="1 2">
    <name type="scientific">Priestia koreensis</name>
    <dbReference type="NCBI Taxonomy" id="284581"/>
    <lineage>
        <taxon>Bacteria</taxon>
        <taxon>Bacillati</taxon>
        <taxon>Bacillota</taxon>
        <taxon>Bacilli</taxon>
        <taxon>Bacillales</taxon>
        <taxon>Bacillaceae</taxon>
        <taxon>Priestia</taxon>
    </lineage>
</organism>
<proteinExistence type="predicted"/>
<gene>
    <name evidence="1" type="ORF">AMD01_02645</name>
</gene>
<dbReference type="Proteomes" id="UP000037558">
    <property type="component" value="Unassembled WGS sequence"/>
</dbReference>
<dbReference type="STRING" id="284581.AMD01_02645"/>
<protein>
    <recommendedName>
        <fullName evidence="3">YolD-like protein</fullName>
    </recommendedName>
</protein>
<dbReference type="OrthoDB" id="2390144at2"/>
<accession>A0A0M0LIX4</accession>
<dbReference type="PANTHER" id="PTHR40051:SF1">
    <property type="entry name" value="YOLD-LIKE FAMILY PROTEIN"/>
    <property type="match status" value="1"/>
</dbReference>
<dbReference type="RefSeq" id="WP_053399829.1">
    <property type="nucleotide sequence ID" value="NZ_JAUKEN010000002.1"/>
</dbReference>
<evidence type="ECO:0000313" key="2">
    <source>
        <dbReference type="Proteomes" id="UP000037558"/>
    </source>
</evidence>
<evidence type="ECO:0000313" key="1">
    <source>
        <dbReference type="EMBL" id="KOO50663.1"/>
    </source>
</evidence>
<dbReference type="PATRIC" id="fig|284581.3.peg.804"/>
<dbReference type="PANTHER" id="PTHR40051">
    <property type="entry name" value="IG HYPOTHETICAL 15966"/>
    <property type="match status" value="1"/>
</dbReference>
<evidence type="ECO:0008006" key="3">
    <source>
        <dbReference type="Google" id="ProtNLM"/>
    </source>
</evidence>
<name>A0A0M0LIX4_9BACI</name>